<dbReference type="Proteomes" id="UP001153331">
    <property type="component" value="Unassembled WGS sequence"/>
</dbReference>
<reference evidence="1" key="1">
    <citation type="submission" date="2022-11" db="EMBL/GenBank/DDBJ databases">
        <title>Genome Sequence of Boeremia exigua.</title>
        <authorList>
            <person name="Buettner E."/>
        </authorList>
    </citation>
    <scope>NUCLEOTIDE SEQUENCE</scope>
    <source>
        <strain evidence="1">CU02</strain>
    </source>
</reference>
<gene>
    <name evidence="1" type="ORF">OPT61_g5802</name>
</gene>
<protein>
    <submittedName>
        <fullName evidence="1">Uncharacterized protein</fullName>
    </submittedName>
</protein>
<name>A0ACC2I900_9PLEO</name>
<keyword evidence="2" id="KW-1185">Reference proteome</keyword>
<sequence length="534" mass="59948">MVNKKLVYNWYISLVAAGCMVLMGYDASVFNSVQVSPNWVDHFDHPNNNMIGLINTTYSVGGIIAGWFFSGPIADFLGRRWGMAIGCLITIVATFIQTFAPRHALSAFIVGRVMIGAGQGIAITAGPIYIGEVTPSDIRGKIMTFWQLFYSIGSFIAYWINFACAKHRKTLGEWDWKMVVIFQLMLPLLITLQLPFMPESPRWHISRHNDVNAARAALQQVRDSAEEIEDEILCIREAVAYEKEMAPTRWKSYLALAKDASIRKRLMLVFVLNIGQQLSGQGTLNSYSSTIYKKVFNSVDTINLINALNATFGILFTLNAVWTVDRYGRKFLFITGALGMAICTMLIAVVGLATPTVNGSKTYSVGIAIAFLAFLFIFFYKPSWGATTWIYTSEVFPMHVRAQAVGMSVQMQGVANTIFQQFFPTFYANCGLRKTFFFFMSTNICLALFVWLCLPETKKVALEQMDELFGGVSHVAKGSELVEDEMTRVEVGTEREIREHGNERNWTGSERLPPITQFWVIYTGQPDPPQATED</sequence>
<dbReference type="EMBL" id="JAPHNI010000386">
    <property type="protein sequence ID" value="KAJ8111661.1"/>
    <property type="molecule type" value="Genomic_DNA"/>
</dbReference>
<comment type="caution">
    <text evidence="1">The sequence shown here is derived from an EMBL/GenBank/DDBJ whole genome shotgun (WGS) entry which is preliminary data.</text>
</comment>
<proteinExistence type="predicted"/>
<evidence type="ECO:0000313" key="1">
    <source>
        <dbReference type="EMBL" id="KAJ8111661.1"/>
    </source>
</evidence>
<evidence type="ECO:0000313" key="2">
    <source>
        <dbReference type="Proteomes" id="UP001153331"/>
    </source>
</evidence>
<organism evidence="1 2">
    <name type="scientific">Boeremia exigua</name>
    <dbReference type="NCBI Taxonomy" id="749465"/>
    <lineage>
        <taxon>Eukaryota</taxon>
        <taxon>Fungi</taxon>
        <taxon>Dikarya</taxon>
        <taxon>Ascomycota</taxon>
        <taxon>Pezizomycotina</taxon>
        <taxon>Dothideomycetes</taxon>
        <taxon>Pleosporomycetidae</taxon>
        <taxon>Pleosporales</taxon>
        <taxon>Pleosporineae</taxon>
        <taxon>Didymellaceae</taxon>
        <taxon>Boeremia</taxon>
    </lineage>
</organism>
<accession>A0ACC2I900</accession>